<keyword evidence="1" id="KW-0175">Coiled coil</keyword>
<dbReference type="OrthoDB" id="5847271at2759"/>
<keyword evidence="2" id="KW-1133">Transmembrane helix</keyword>
<keyword evidence="2" id="KW-0812">Transmembrane</keyword>
<dbReference type="Proteomes" id="UP000053766">
    <property type="component" value="Unassembled WGS sequence"/>
</dbReference>
<accession>A0A0D8XKL2</accession>
<evidence type="ECO:0000259" key="3">
    <source>
        <dbReference type="Pfam" id="PF12455"/>
    </source>
</evidence>
<proteinExistence type="predicted"/>
<keyword evidence="2" id="KW-0472">Membrane</keyword>
<organism evidence="4 5">
    <name type="scientific">Dictyocaulus viviparus</name>
    <name type="common">Bovine lungworm</name>
    <dbReference type="NCBI Taxonomy" id="29172"/>
    <lineage>
        <taxon>Eukaryota</taxon>
        <taxon>Metazoa</taxon>
        <taxon>Ecdysozoa</taxon>
        <taxon>Nematoda</taxon>
        <taxon>Chromadorea</taxon>
        <taxon>Rhabditida</taxon>
        <taxon>Rhabditina</taxon>
        <taxon>Rhabditomorpha</taxon>
        <taxon>Strongyloidea</taxon>
        <taxon>Metastrongylidae</taxon>
        <taxon>Dictyocaulus</taxon>
    </lineage>
</organism>
<feature type="transmembrane region" description="Helical" evidence="2">
    <location>
        <begin position="479"/>
        <end position="507"/>
    </location>
</feature>
<dbReference type="AlphaFoldDB" id="A0A0D8XKL2"/>
<evidence type="ECO:0000256" key="2">
    <source>
        <dbReference type="SAM" id="Phobius"/>
    </source>
</evidence>
<dbReference type="InterPro" id="IPR022157">
    <property type="entry name" value="Dynactin"/>
</dbReference>
<gene>
    <name evidence="4" type="ORF">DICVIV_09623</name>
</gene>
<evidence type="ECO:0000313" key="4">
    <source>
        <dbReference type="EMBL" id="KJH44354.1"/>
    </source>
</evidence>
<evidence type="ECO:0000256" key="1">
    <source>
        <dbReference type="SAM" id="Coils"/>
    </source>
</evidence>
<sequence length="737" mass="84214">MRAKEEENHRDELVTTIMKFRKKVGEQNEEIQELKDQSIERQISVIELESARMQMGYLKQFLPDNFNKAGGDNDALVLSVLFPRLSAKAKLLSKLVAERFPEVPGGTRREHVTKSHKAEQWANSARISYVMNALVAVCGQFESALVNISLEELSRLAQLQPEMSAQEKVIDSYFELLRQNRLDAETSLENMDKVVVYFQNVLSVNISMDCYDSSAWLKNICQQLSSGIVWCQVNNQRISFFLMPGSNDCDVSKMVNAISAELVECERLVIRAGKRIPADSRIKLTPQINDDIQSAIHHLARLALILHETCGIASVQINMNPELEGFESTRLKEMIHGEVEKINGSITLEKTYEPIGSGTLKENLTKIFTSLDDGSLDVNAKSENFPPVLERAHLRKQAAAEAEGLRWQLERKDMEILELKKTIKSRLDDISNYKLRLNMAEARIESTGKQDNVKMQHLEAKIEQLITDNKKKQMQVFAYLYIVNLLNIVFYFVKLIVALNLLMIMIFSEFDETMDALQKELKESERENSELKQMAKNFSRKTLLENIQRIESRAAAPQVQAASVGIILGREESAVLEQQLADSRDAFGRATLEIVQLRAQLALARSHSAVMRLPDLVCGPETLRTKENDTVLEMISKEVEQLKREELKYMVFVPNPSRSRHMQEQDRIRFENERNAYNYKVSALRNRLNHYWNETCPGQSIPNLFGINSQKKTPRVHGIRYGSQAFTDICNKWGVKV</sequence>
<dbReference type="STRING" id="29172.A0A0D8XKL2"/>
<feature type="coiled-coil region" evidence="1">
    <location>
        <begin position="507"/>
        <end position="541"/>
    </location>
</feature>
<reference evidence="4 5" key="1">
    <citation type="submission" date="2013-11" db="EMBL/GenBank/DDBJ databases">
        <title>Draft genome of the bovine lungworm Dictyocaulus viviparus.</title>
        <authorList>
            <person name="Mitreva M."/>
        </authorList>
    </citation>
    <scope>NUCLEOTIDE SEQUENCE [LARGE SCALE GENOMIC DNA]</scope>
    <source>
        <strain evidence="4 5">HannoverDv2000</strain>
    </source>
</reference>
<protein>
    <recommendedName>
        <fullName evidence="3">Dynein associated protein domain-containing protein</fullName>
    </recommendedName>
</protein>
<evidence type="ECO:0000313" key="5">
    <source>
        <dbReference type="Proteomes" id="UP000053766"/>
    </source>
</evidence>
<dbReference type="Pfam" id="PF12455">
    <property type="entry name" value="Dynactin"/>
    <property type="match status" value="1"/>
</dbReference>
<keyword evidence="5" id="KW-1185">Reference proteome</keyword>
<reference evidence="5" key="2">
    <citation type="journal article" date="2016" name="Sci. Rep.">
        <title>Dictyocaulus viviparus genome, variome and transcriptome elucidate lungworm biology and support future intervention.</title>
        <authorList>
            <person name="McNulty S.N."/>
            <person name="Strube C."/>
            <person name="Rosa B.A."/>
            <person name="Martin J.C."/>
            <person name="Tyagi R."/>
            <person name="Choi Y.J."/>
            <person name="Wang Q."/>
            <person name="Hallsworth Pepin K."/>
            <person name="Zhang X."/>
            <person name="Ozersky P."/>
            <person name="Wilson R.K."/>
            <person name="Sternberg P.W."/>
            <person name="Gasser R.B."/>
            <person name="Mitreva M."/>
        </authorList>
    </citation>
    <scope>NUCLEOTIDE SEQUENCE [LARGE SCALE GENOMIC DNA]</scope>
    <source>
        <strain evidence="5">HannoverDv2000</strain>
    </source>
</reference>
<name>A0A0D8XKL2_DICVI</name>
<feature type="domain" description="Dynein associated protein" evidence="3">
    <location>
        <begin position="37"/>
        <end position="246"/>
    </location>
</feature>
<dbReference type="EMBL" id="KN716480">
    <property type="protein sequence ID" value="KJH44354.1"/>
    <property type="molecule type" value="Genomic_DNA"/>
</dbReference>